<reference evidence="3" key="1">
    <citation type="submission" date="2021-02" db="EMBL/GenBank/DDBJ databases">
        <authorList>
            <person name="Dougan E. K."/>
            <person name="Rhodes N."/>
            <person name="Thang M."/>
            <person name="Chan C."/>
        </authorList>
    </citation>
    <scope>NUCLEOTIDE SEQUENCE</scope>
</reference>
<feature type="compositionally biased region" description="Polar residues" evidence="2">
    <location>
        <begin position="367"/>
        <end position="386"/>
    </location>
</feature>
<dbReference type="Proteomes" id="UP000604046">
    <property type="component" value="Unassembled WGS sequence"/>
</dbReference>
<evidence type="ECO:0000256" key="2">
    <source>
        <dbReference type="SAM" id="MobiDB-lite"/>
    </source>
</evidence>
<organism evidence="3 4">
    <name type="scientific">Symbiodinium natans</name>
    <dbReference type="NCBI Taxonomy" id="878477"/>
    <lineage>
        <taxon>Eukaryota</taxon>
        <taxon>Sar</taxon>
        <taxon>Alveolata</taxon>
        <taxon>Dinophyceae</taxon>
        <taxon>Suessiales</taxon>
        <taxon>Symbiodiniaceae</taxon>
        <taxon>Symbiodinium</taxon>
    </lineage>
</organism>
<keyword evidence="4" id="KW-1185">Reference proteome</keyword>
<accession>A0A812SEA9</accession>
<dbReference type="OrthoDB" id="427993at2759"/>
<gene>
    <name evidence="3" type="ORF">SNAT2548_LOCUS26717</name>
</gene>
<evidence type="ECO:0000313" key="4">
    <source>
        <dbReference type="Proteomes" id="UP000604046"/>
    </source>
</evidence>
<feature type="coiled-coil region" evidence="1">
    <location>
        <begin position="86"/>
        <end position="117"/>
    </location>
</feature>
<sequence length="386" mass="42360">MLFSGLLGDLAVSSEFQLVAATKENSKMINMFQEFLGFTSSTGCAFFHGVFRVALPSRLLCLLAPTLFIFSKIVRGARWFNQEGVLSELEQRIQGKLEQLSAEVREEVTQRRTLLAKESKEREESCMAILKSLEDQLGGVGESLRRHEKDLQRSLESTAAAFAEKNTKEMMTTRQDVLELREELQEVARTGRERLEEALVRLNAMGPARGDAGLEVKAREELWKDLDQLRGELRVESATRKEDVQGVRSSLDRLREQVVGTSVLGVEELQNALKAECVAREQGDQRCMEALRDLTEEHAGMVHGSPAGVKQGSPAVSGGTDPVSSPYAGMNLQQVPPLGRPATAGALAVARSPRSGHVLPLREKATAAQTSKTLSMPSMTHPSFSA</sequence>
<keyword evidence="1" id="KW-0175">Coiled coil</keyword>
<dbReference type="EMBL" id="CAJNDS010002439">
    <property type="protein sequence ID" value="CAE7475577.1"/>
    <property type="molecule type" value="Genomic_DNA"/>
</dbReference>
<dbReference type="AlphaFoldDB" id="A0A812SEA9"/>
<proteinExistence type="predicted"/>
<protein>
    <submittedName>
        <fullName evidence="3">Uncharacterized protein</fullName>
    </submittedName>
</protein>
<comment type="caution">
    <text evidence="3">The sequence shown here is derived from an EMBL/GenBank/DDBJ whole genome shotgun (WGS) entry which is preliminary data.</text>
</comment>
<feature type="region of interest" description="Disordered" evidence="2">
    <location>
        <begin position="366"/>
        <end position="386"/>
    </location>
</feature>
<name>A0A812SEA9_9DINO</name>
<evidence type="ECO:0000256" key="1">
    <source>
        <dbReference type="SAM" id="Coils"/>
    </source>
</evidence>
<evidence type="ECO:0000313" key="3">
    <source>
        <dbReference type="EMBL" id="CAE7475577.1"/>
    </source>
</evidence>